<dbReference type="Proteomes" id="UP000481861">
    <property type="component" value="Unassembled WGS sequence"/>
</dbReference>
<dbReference type="PRINTS" id="PR00250">
    <property type="entry name" value="GPCRSTE2"/>
</dbReference>
<sequence length="381" mass="41964">MSLQPVATPPPAFNPYNQKFEWRLPDGSPVDVYMEDLDFARTYGVKLGIVYASQIGASVILLLVLLLLTKREKMRSSIFVMNALCLVINIIRSVLQCLWLTGAYFHPYAFLTQDFGTITGWDMSESIATNTMNLLLVICIMISLSLQVWVVCITTPRLQRVAILGATTAVALVAVGYRFAITVISNRKIVGSQDMTKFVGLTAGMYITQAVAIWIYCSVFTCKLGFALIQRRKLGMSQFGPMQIIFIMGCQTMLIPAIFSILQIMQSVPELASQSLTVVCIFLPMSAIWAGVIASDVKVSGRPTVFLQDQFGRSGNTKIDKYSTMASTTNSSNTLRDPYAESVTSRPTRSYELTGAANDRVVAHAGHEWKIEPRSAPSTAC</sequence>
<dbReference type="OrthoDB" id="5402633at2759"/>
<comment type="caution">
    <text evidence="2">The sequence shown here is derived from an EMBL/GenBank/DDBJ whole genome shotgun (WGS) entry which is preliminary data.</text>
</comment>
<protein>
    <submittedName>
        <fullName evidence="2">Fungal pheromone mating factor STE2 GPCR-domain-containing protein</fullName>
    </submittedName>
</protein>
<dbReference type="GO" id="GO:0038038">
    <property type="term" value="C:G protein-coupled receptor homodimeric complex"/>
    <property type="evidence" value="ECO:0007669"/>
    <property type="project" value="TreeGrafter"/>
</dbReference>
<feature type="transmembrane region" description="Helical" evidence="1">
    <location>
        <begin position="241"/>
        <end position="265"/>
    </location>
</feature>
<evidence type="ECO:0000313" key="2">
    <source>
        <dbReference type="EMBL" id="KAF2865158.1"/>
    </source>
</evidence>
<dbReference type="Pfam" id="PF02116">
    <property type="entry name" value="STE2"/>
    <property type="match status" value="1"/>
</dbReference>
<dbReference type="GO" id="GO:0004932">
    <property type="term" value="F:mating-type factor pheromone receptor activity"/>
    <property type="evidence" value="ECO:0007669"/>
    <property type="project" value="InterPro"/>
</dbReference>
<proteinExistence type="predicted"/>
<feature type="transmembrane region" description="Helical" evidence="1">
    <location>
        <begin position="204"/>
        <end position="229"/>
    </location>
</feature>
<gene>
    <name evidence="2" type="ORF">BDV95DRAFT_600001</name>
</gene>
<dbReference type="CDD" id="cd14939">
    <property type="entry name" value="7tmD_STE2"/>
    <property type="match status" value="1"/>
</dbReference>
<reference evidence="2 3" key="1">
    <citation type="submission" date="2020-01" db="EMBL/GenBank/DDBJ databases">
        <authorList>
            <consortium name="DOE Joint Genome Institute"/>
            <person name="Haridas S."/>
            <person name="Albert R."/>
            <person name="Binder M."/>
            <person name="Bloem J."/>
            <person name="Labutti K."/>
            <person name="Salamov A."/>
            <person name="Andreopoulos B."/>
            <person name="Baker S.E."/>
            <person name="Barry K."/>
            <person name="Bills G."/>
            <person name="Bluhm B.H."/>
            <person name="Cannon C."/>
            <person name="Castanera R."/>
            <person name="Culley D.E."/>
            <person name="Daum C."/>
            <person name="Ezra D."/>
            <person name="Gonzalez J.B."/>
            <person name="Henrissat B."/>
            <person name="Kuo A."/>
            <person name="Liang C."/>
            <person name="Lipzen A."/>
            <person name="Lutzoni F."/>
            <person name="Magnuson J."/>
            <person name="Mondo S."/>
            <person name="Nolan M."/>
            <person name="Ohm R."/>
            <person name="Pangilinan J."/>
            <person name="Park H.-J.H."/>
            <person name="Ramirez L."/>
            <person name="Alfaro M."/>
            <person name="Sun H."/>
            <person name="Tritt A."/>
            <person name="Yoshinaga Y."/>
            <person name="Zwiers L.-H.L."/>
            <person name="Turgeon B.G."/>
            <person name="Goodwin S.B."/>
            <person name="Spatafora J.W."/>
            <person name="Crous P.W."/>
            <person name="Grigoriev I.V."/>
        </authorList>
    </citation>
    <scope>NUCLEOTIDE SEQUENCE [LARGE SCALE GENOMIC DNA]</scope>
    <source>
        <strain evidence="2 3">CBS 611.86</strain>
    </source>
</reference>
<keyword evidence="1" id="KW-0472">Membrane</keyword>
<feature type="transmembrane region" description="Helical" evidence="1">
    <location>
        <begin position="49"/>
        <end position="68"/>
    </location>
</feature>
<dbReference type="PANTHER" id="PTHR28009">
    <property type="entry name" value="PHEROMONE ALPHA FACTOR RECEPTOR"/>
    <property type="match status" value="1"/>
</dbReference>
<dbReference type="PANTHER" id="PTHR28009:SF1">
    <property type="entry name" value="PHEROMONE ALPHA FACTOR RECEPTOR"/>
    <property type="match status" value="1"/>
</dbReference>
<evidence type="ECO:0000313" key="3">
    <source>
        <dbReference type="Proteomes" id="UP000481861"/>
    </source>
</evidence>
<name>A0A7C8M1E6_9PLEO</name>
<feature type="transmembrane region" description="Helical" evidence="1">
    <location>
        <begin position="161"/>
        <end position="184"/>
    </location>
</feature>
<dbReference type="InterPro" id="IPR027458">
    <property type="entry name" value="STE2_TM1-TM2_sf"/>
</dbReference>
<dbReference type="GO" id="GO:0000750">
    <property type="term" value="P:pheromone-dependent signal transduction involved in conjugation with cellular fusion"/>
    <property type="evidence" value="ECO:0007669"/>
    <property type="project" value="TreeGrafter"/>
</dbReference>
<evidence type="ECO:0000256" key="1">
    <source>
        <dbReference type="SAM" id="Phobius"/>
    </source>
</evidence>
<keyword evidence="1" id="KW-1133">Transmembrane helix</keyword>
<dbReference type="EMBL" id="JAADJZ010000036">
    <property type="protein sequence ID" value="KAF2865158.1"/>
    <property type="molecule type" value="Genomic_DNA"/>
</dbReference>
<dbReference type="InterPro" id="IPR000366">
    <property type="entry name" value="GPCR_STE2"/>
</dbReference>
<feature type="transmembrane region" description="Helical" evidence="1">
    <location>
        <begin position="134"/>
        <end position="154"/>
    </location>
</feature>
<dbReference type="Gene3D" id="1.10.287.920">
    <property type="entry name" value="Pheromone alpha factor receptor"/>
    <property type="match status" value="1"/>
</dbReference>
<keyword evidence="1" id="KW-0812">Transmembrane</keyword>
<keyword evidence="3" id="KW-1185">Reference proteome</keyword>
<feature type="transmembrane region" description="Helical" evidence="1">
    <location>
        <begin position="271"/>
        <end position="294"/>
    </location>
</feature>
<feature type="transmembrane region" description="Helical" evidence="1">
    <location>
        <begin position="80"/>
        <end position="105"/>
    </location>
</feature>
<accession>A0A7C8M1E6</accession>
<organism evidence="2 3">
    <name type="scientific">Massariosphaeria phaeospora</name>
    <dbReference type="NCBI Taxonomy" id="100035"/>
    <lineage>
        <taxon>Eukaryota</taxon>
        <taxon>Fungi</taxon>
        <taxon>Dikarya</taxon>
        <taxon>Ascomycota</taxon>
        <taxon>Pezizomycotina</taxon>
        <taxon>Dothideomycetes</taxon>
        <taxon>Pleosporomycetidae</taxon>
        <taxon>Pleosporales</taxon>
        <taxon>Pleosporales incertae sedis</taxon>
        <taxon>Massariosphaeria</taxon>
    </lineage>
</organism>
<dbReference type="AlphaFoldDB" id="A0A7C8M1E6"/>